<evidence type="ECO:0000313" key="6">
    <source>
        <dbReference type="EMBL" id="GAF92994.1"/>
    </source>
</evidence>
<evidence type="ECO:0000256" key="4">
    <source>
        <dbReference type="ARBA" id="ARBA00022759"/>
    </source>
</evidence>
<dbReference type="Gene3D" id="3.30.2170.10">
    <property type="entry name" value="archaeoglobus fulgidus dsm 4304 superfamily"/>
    <property type="match status" value="1"/>
</dbReference>
<evidence type="ECO:0008006" key="7">
    <source>
        <dbReference type="Google" id="ProtNLM"/>
    </source>
</evidence>
<evidence type="ECO:0000256" key="1">
    <source>
        <dbReference type="ARBA" id="ARBA00004496"/>
    </source>
</evidence>
<keyword evidence="4" id="KW-0255">Endonuclease</keyword>
<evidence type="ECO:0000256" key="2">
    <source>
        <dbReference type="ARBA" id="ARBA00022490"/>
    </source>
</evidence>
<keyword evidence="3" id="KW-0540">Nuclease</keyword>
<protein>
    <recommendedName>
        <fullName evidence="7">Endonuclease V</fullName>
    </recommendedName>
</protein>
<organism evidence="6">
    <name type="scientific">marine sediment metagenome</name>
    <dbReference type="NCBI Taxonomy" id="412755"/>
    <lineage>
        <taxon>unclassified sequences</taxon>
        <taxon>metagenomes</taxon>
        <taxon>ecological metagenomes</taxon>
    </lineage>
</organism>
<dbReference type="EMBL" id="BARS01016990">
    <property type="protein sequence ID" value="GAF92994.1"/>
    <property type="molecule type" value="Genomic_DNA"/>
</dbReference>
<reference evidence="6" key="1">
    <citation type="journal article" date="2014" name="Front. Microbiol.">
        <title>High frequency of phylogenetically diverse reductive dehalogenase-homologous genes in deep subseafloor sedimentary metagenomes.</title>
        <authorList>
            <person name="Kawai M."/>
            <person name="Futagami T."/>
            <person name="Toyoda A."/>
            <person name="Takaki Y."/>
            <person name="Nishi S."/>
            <person name="Hori S."/>
            <person name="Arai W."/>
            <person name="Tsubouchi T."/>
            <person name="Morono Y."/>
            <person name="Uchiyama I."/>
            <person name="Ito T."/>
            <person name="Fujiyama A."/>
            <person name="Inagaki F."/>
            <person name="Takami H."/>
        </authorList>
    </citation>
    <scope>NUCLEOTIDE SEQUENCE</scope>
    <source>
        <strain evidence="6">Expedition CK06-06</strain>
    </source>
</reference>
<gene>
    <name evidence="6" type="ORF">S01H1_27852</name>
</gene>
<evidence type="ECO:0000256" key="5">
    <source>
        <dbReference type="ARBA" id="ARBA00022801"/>
    </source>
</evidence>
<dbReference type="GO" id="GO:0006281">
    <property type="term" value="P:DNA repair"/>
    <property type="evidence" value="ECO:0007669"/>
    <property type="project" value="InterPro"/>
</dbReference>
<evidence type="ECO:0000256" key="3">
    <source>
        <dbReference type="ARBA" id="ARBA00022722"/>
    </source>
</evidence>
<dbReference type="PANTHER" id="PTHR28511:SF1">
    <property type="entry name" value="ENDONUCLEASE V"/>
    <property type="match status" value="1"/>
</dbReference>
<keyword evidence="2" id="KW-0963">Cytoplasm</keyword>
<accession>X0TIG4</accession>
<feature type="non-terminal residue" evidence="6">
    <location>
        <position position="212"/>
    </location>
</feature>
<dbReference type="GO" id="GO:0016891">
    <property type="term" value="F:RNA endonuclease activity producing 5'-phosphomonoesters, hydrolytic mechanism"/>
    <property type="evidence" value="ECO:0007669"/>
    <property type="project" value="TreeGrafter"/>
</dbReference>
<comment type="caution">
    <text evidence="6">The sequence shown here is derived from an EMBL/GenBank/DDBJ whole genome shotgun (WGS) entry which is preliminary data.</text>
</comment>
<dbReference type="CDD" id="cd06559">
    <property type="entry name" value="Endonuclease_V"/>
    <property type="match status" value="1"/>
</dbReference>
<name>X0TIG4_9ZZZZ</name>
<keyword evidence="5" id="KW-0378">Hydrolase</keyword>
<dbReference type="HAMAP" id="MF_00801">
    <property type="entry name" value="Endonuclease_5"/>
    <property type="match status" value="1"/>
</dbReference>
<dbReference type="GO" id="GO:0043737">
    <property type="term" value="F:deoxyribonuclease V activity"/>
    <property type="evidence" value="ECO:0007669"/>
    <property type="project" value="TreeGrafter"/>
</dbReference>
<dbReference type="Pfam" id="PF04493">
    <property type="entry name" value="Endonuclease_5"/>
    <property type="match status" value="1"/>
</dbReference>
<dbReference type="InterPro" id="IPR007581">
    <property type="entry name" value="Endonuclease-V"/>
</dbReference>
<proteinExistence type="inferred from homology"/>
<sequence>MRLRDLHPWRVSPAEAIAIQARLAPQVIPEGGPEAVRYVAGADIALADVNGRGAVVLLSYPDLRLVEHHAVDEPVPFPYVPGLLAFREVPVLARAFEKLERTPDLLLVDGHGLSHQRRFGIACHLGLLLDVPTIGVAKSRLVGRHDDPPPEAGGRAELRDGPDLVGLVLRTRDRVSPVYVSIGHRIGLHEAAEWVLRLCRGYRLPEPTRLAD</sequence>
<dbReference type="PANTHER" id="PTHR28511">
    <property type="entry name" value="ENDONUCLEASE V"/>
    <property type="match status" value="1"/>
</dbReference>
<dbReference type="NCBIfam" id="NF008629">
    <property type="entry name" value="PRK11617.1"/>
    <property type="match status" value="1"/>
</dbReference>
<dbReference type="GO" id="GO:0003727">
    <property type="term" value="F:single-stranded RNA binding"/>
    <property type="evidence" value="ECO:0007669"/>
    <property type="project" value="TreeGrafter"/>
</dbReference>
<dbReference type="AlphaFoldDB" id="X0TIG4"/>
<comment type="subcellular location">
    <subcellularLocation>
        <location evidence="1">Cytoplasm</location>
    </subcellularLocation>
</comment>
<dbReference type="GO" id="GO:0005737">
    <property type="term" value="C:cytoplasm"/>
    <property type="evidence" value="ECO:0007669"/>
    <property type="project" value="UniProtKB-SubCell"/>
</dbReference>